<organism evidence="6 7">
    <name type="scientific">Porphyromonas endodontalis (strain ATCC 35406 / DSM 24491 / JCM 8526 / CCUG 16442 / BCRC 14492 / NCTC 13058 / HG 370)</name>
    <name type="common">Bacteroides endodontalis</name>
    <dbReference type="NCBI Taxonomy" id="553175"/>
    <lineage>
        <taxon>Bacteria</taxon>
        <taxon>Pseudomonadati</taxon>
        <taxon>Bacteroidota</taxon>
        <taxon>Bacteroidia</taxon>
        <taxon>Bacteroidales</taxon>
        <taxon>Porphyromonadaceae</taxon>
        <taxon>Porphyromonas</taxon>
    </lineage>
</organism>
<dbReference type="AlphaFoldDB" id="C3J9D3"/>
<feature type="signal peptide" evidence="4">
    <location>
        <begin position="1"/>
        <end position="21"/>
    </location>
</feature>
<protein>
    <submittedName>
        <fullName evidence="6">Peptidase, M23 family</fullName>
    </submittedName>
</protein>
<evidence type="ECO:0000259" key="5">
    <source>
        <dbReference type="Pfam" id="PF01551"/>
    </source>
</evidence>
<feature type="region of interest" description="Disordered" evidence="3">
    <location>
        <begin position="249"/>
        <end position="285"/>
    </location>
</feature>
<dbReference type="STRING" id="553175.POREN0001_1076"/>
<sequence>MKLRYTLLLMLTLLASLPMVAQQKSKKVQQLEQQRKEAIKAIEKTDKELSRIKNDKNKKQQEAALLKKKVAQRQELVVALDNEIKELSSDIDSLARQEQVLRTEEEERKAAYERSVLALQKRKSSTDRMLFVLSASAFDEAIRRMRFVSQYANAHKRAAQELKETRTALEHTRQAIEVNRKSKSQLLVQREQEKAQLEKERKQRIGEVTQLQGQEKDLQQQRKQQQQQVAALNRKIEQQIAAEIAEAERKAREEEERRKRLAEGKDKTTAGKEPAPEERKAATKGGYPMTAEERRLGGSFAQNKGNLPAPVNNNYRIIGTFGVQQHNELSRVQTNNNGIDLEVPQGTSARAVFEGKVTSVFVIEGNKAAIIIRHGNYLTVYSNITGVTVRKGQQVKAHQVLGKVAIDSFSNKAILNFQVWHERSKQNPQAWIR</sequence>
<accession>C3J9D3</accession>
<dbReference type="EMBL" id="ACNN01000012">
    <property type="protein sequence ID" value="EEN83271.1"/>
    <property type="molecule type" value="Genomic_DNA"/>
</dbReference>
<feature type="chain" id="PRO_5002926326" evidence="4">
    <location>
        <begin position="22"/>
        <end position="433"/>
    </location>
</feature>
<feature type="compositionally biased region" description="Basic and acidic residues" evidence="3">
    <location>
        <begin position="249"/>
        <end position="281"/>
    </location>
</feature>
<feature type="domain" description="M23ase beta-sheet core" evidence="5">
    <location>
        <begin position="335"/>
        <end position="428"/>
    </location>
</feature>
<dbReference type="InterPro" id="IPR016047">
    <property type="entry name" value="M23ase_b-sheet_dom"/>
</dbReference>
<dbReference type="PANTHER" id="PTHR21666:SF289">
    <property type="entry name" value="L-ALA--D-GLU ENDOPEPTIDASE"/>
    <property type="match status" value="1"/>
</dbReference>
<keyword evidence="2" id="KW-0175">Coiled coil</keyword>
<name>C3J9D3_POREA</name>
<evidence type="ECO:0000256" key="1">
    <source>
        <dbReference type="ARBA" id="ARBA00022729"/>
    </source>
</evidence>
<evidence type="ECO:0000313" key="6">
    <source>
        <dbReference type="EMBL" id="EEN83271.1"/>
    </source>
</evidence>
<dbReference type="GO" id="GO:0004222">
    <property type="term" value="F:metalloendopeptidase activity"/>
    <property type="evidence" value="ECO:0007669"/>
    <property type="project" value="TreeGrafter"/>
</dbReference>
<dbReference type="SUPFAM" id="SSF51261">
    <property type="entry name" value="Duplicated hybrid motif"/>
    <property type="match status" value="1"/>
</dbReference>
<dbReference type="CDD" id="cd12797">
    <property type="entry name" value="M23_peptidase"/>
    <property type="match status" value="1"/>
</dbReference>
<evidence type="ECO:0000256" key="4">
    <source>
        <dbReference type="SAM" id="SignalP"/>
    </source>
</evidence>
<dbReference type="Pfam" id="PF01551">
    <property type="entry name" value="Peptidase_M23"/>
    <property type="match status" value="1"/>
</dbReference>
<evidence type="ECO:0000256" key="2">
    <source>
        <dbReference type="SAM" id="Coils"/>
    </source>
</evidence>
<keyword evidence="7" id="KW-1185">Reference proteome</keyword>
<proteinExistence type="predicted"/>
<dbReference type="eggNOG" id="COG4942">
    <property type="taxonomic scope" value="Bacteria"/>
</dbReference>
<dbReference type="Gene3D" id="2.70.70.10">
    <property type="entry name" value="Glucose Permease (Domain IIA)"/>
    <property type="match status" value="1"/>
</dbReference>
<dbReference type="PANTHER" id="PTHR21666">
    <property type="entry name" value="PEPTIDASE-RELATED"/>
    <property type="match status" value="1"/>
</dbReference>
<dbReference type="RefSeq" id="WP_004332899.1">
    <property type="nucleotide sequence ID" value="NZ_ACNN01000012.1"/>
</dbReference>
<comment type="caution">
    <text evidence="6">The sequence shown here is derived from an EMBL/GenBank/DDBJ whole genome shotgun (WGS) entry which is preliminary data.</text>
</comment>
<evidence type="ECO:0000256" key="3">
    <source>
        <dbReference type="SAM" id="MobiDB-lite"/>
    </source>
</evidence>
<dbReference type="Proteomes" id="UP000004295">
    <property type="component" value="Unassembled WGS sequence"/>
</dbReference>
<keyword evidence="1 4" id="KW-0732">Signal</keyword>
<gene>
    <name evidence="6" type="ORF">POREN0001_1076</name>
</gene>
<feature type="coiled-coil region" evidence="2">
    <location>
        <begin position="21"/>
        <end position="122"/>
    </location>
</feature>
<dbReference type="InterPro" id="IPR011055">
    <property type="entry name" value="Dup_hybrid_motif"/>
</dbReference>
<dbReference type="GeneID" id="93366425"/>
<dbReference type="InterPro" id="IPR050570">
    <property type="entry name" value="Cell_wall_metabolism_enzyme"/>
</dbReference>
<dbReference type="Gene3D" id="6.10.250.3150">
    <property type="match status" value="1"/>
</dbReference>
<reference evidence="6 7" key="1">
    <citation type="submission" date="2009-04" db="EMBL/GenBank/DDBJ databases">
        <authorList>
            <person name="Sebastian Y."/>
            <person name="Madupu R."/>
            <person name="Durkin A.S."/>
            <person name="Torralba M."/>
            <person name="Methe B."/>
            <person name="Sutton G.G."/>
            <person name="Strausberg R.L."/>
            <person name="Nelson K.E."/>
        </authorList>
    </citation>
    <scope>NUCLEOTIDE SEQUENCE [LARGE SCALE GENOMIC DNA]</scope>
    <source>
        <strain evidence="7">ATCC 35406 / BCRC 14492 / JCM 8526 / NCTC 13058 / HG 370</strain>
    </source>
</reference>
<evidence type="ECO:0000313" key="7">
    <source>
        <dbReference type="Proteomes" id="UP000004295"/>
    </source>
</evidence>